<evidence type="ECO:0000256" key="1">
    <source>
        <dbReference type="SAM" id="MobiDB-lite"/>
    </source>
</evidence>
<dbReference type="EMBL" id="JACHBK010000005">
    <property type="protein sequence ID" value="MBB5536068.1"/>
    <property type="molecule type" value="Genomic_DNA"/>
</dbReference>
<proteinExistence type="predicted"/>
<name>A0A7W8UB48_9HYPH</name>
<accession>A0A7W8UB48</accession>
<dbReference type="AlphaFoldDB" id="A0A7W8UB48"/>
<reference evidence="2 3" key="1">
    <citation type="submission" date="2020-08" db="EMBL/GenBank/DDBJ databases">
        <title>Genomic Encyclopedia of Type Strains, Phase IV (KMG-V): Genome sequencing to study the core and pangenomes of soil and plant-associated prokaryotes.</title>
        <authorList>
            <person name="Whitman W."/>
        </authorList>
    </citation>
    <scope>NUCLEOTIDE SEQUENCE [LARGE SCALE GENOMIC DNA]</scope>
    <source>
        <strain evidence="2 3">SEMIA 4084</strain>
    </source>
</reference>
<keyword evidence="3" id="KW-1185">Reference proteome</keyword>
<organism evidence="2 3">
    <name type="scientific">Rhizobium giardinii</name>
    <dbReference type="NCBI Taxonomy" id="56731"/>
    <lineage>
        <taxon>Bacteria</taxon>
        <taxon>Pseudomonadati</taxon>
        <taxon>Pseudomonadota</taxon>
        <taxon>Alphaproteobacteria</taxon>
        <taxon>Hyphomicrobiales</taxon>
        <taxon>Rhizobiaceae</taxon>
        <taxon>Rhizobium/Agrobacterium group</taxon>
        <taxon>Rhizobium</taxon>
    </lineage>
</organism>
<evidence type="ECO:0000313" key="3">
    <source>
        <dbReference type="Proteomes" id="UP000585507"/>
    </source>
</evidence>
<protein>
    <submittedName>
        <fullName evidence="2">Uncharacterized protein</fullName>
    </submittedName>
</protein>
<comment type="caution">
    <text evidence="2">The sequence shown here is derived from an EMBL/GenBank/DDBJ whole genome shotgun (WGS) entry which is preliminary data.</text>
</comment>
<gene>
    <name evidence="2" type="ORF">GGD55_002772</name>
</gene>
<dbReference type="Proteomes" id="UP000585507">
    <property type="component" value="Unassembled WGS sequence"/>
</dbReference>
<evidence type="ECO:0000313" key="2">
    <source>
        <dbReference type="EMBL" id="MBB5536068.1"/>
    </source>
</evidence>
<sequence>MGPVAARAARAESTIGGKMPLGSKYYLRPRSTCATRPWAETTIRPRCAVSAFNSIY</sequence>
<feature type="region of interest" description="Disordered" evidence="1">
    <location>
        <begin position="1"/>
        <end position="20"/>
    </location>
</feature>